<dbReference type="AlphaFoldDB" id="A0A816LI00"/>
<organism evidence="2">
    <name type="scientific">Brassica napus</name>
    <name type="common">Rape</name>
    <dbReference type="NCBI Taxonomy" id="3708"/>
    <lineage>
        <taxon>Eukaryota</taxon>
        <taxon>Viridiplantae</taxon>
        <taxon>Streptophyta</taxon>
        <taxon>Embryophyta</taxon>
        <taxon>Tracheophyta</taxon>
        <taxon>Spermatophyta</taxon>
        <taxon>Magnoliopsida</taxon>
        <taxon>eudicotyledons</taxon>
        <taxon>Gunneridae</taxon>
        <taxon>Pentapetalae</taxon>
        <taxon>rosids</taxon>
        <taxon>malvids</taxon>
        <taxon>Brassicales</taxon>
        <taxon>Brassicaceae</taxon>
        <taxon>Brassiceae</taxon>
        <taxon>Brassica</taxon>
    </lineage>
</organism>
<accession>A0A816LI00</accession>
<reference evidence="2" key="1">
    <citation type="submission" date="2021-01" db="EMBL/GenBank/DDBJ databases">
        <authorList>
            <consortium name="Genoscope - CEA"/>
            <person name="William W."/>
        </authorList>
    </citation>
    <scope>NUCLEOTIDE SEQUENCE</scope>
</reference>
<dbReference type="Proteomes" id="UP001295469">
    <property type="component" value="Chromosome C05"/>
</dbReference>
<dbReference type="EMBL" id="HG994369">
    <property type="protein sequence ID" value="CAF1933413.1"/>
    <property type="molecule type" value="Genomic_DNA"/>
</dbReference>
<proteinExistence type="predicted"/>
<sequence>MPPPHHRFKKQRRITEPTIYRNPPYHSKMTPEPRTSTVFIDLEDHRNLPGNLTLTTEEHLQRLYWRFLGFNSCNAHAGVSKSVNQFKSRAHPNDFINQPHNLRFLTTNSNCD</sequence>
<name>A0A816LI00_BRANA</name>
<feature type="compositionally biased region" description="Basic residues" evidence="1">
    <location>
        <begin position="1"/>
        <end position="12"/>
    </location>
</feature>
<evidence type="ECO:0000256" key="1">
    <source>
        <dbReference type="SAM" id="MobiDB-lite"/>
    </source>
</evidence>
<evidence type="ECO:0000313" key="2">
    <source>
        <dbReference type="EMBL" id="CAF1933413.1"/>
    </source>
</evidence>
<gene>
    <name evidence="2" type="ORF">DARMORV10_C05P48180.1</name>
</gene>
<protein>
    <submittedName>
        <fullName evidence="2">(rape) hypothetical protein</fullName>
    </submittedName>
</protein>
<feature type="region of interest" description="Disordered" evidence="1">
    <location>
        <begin position="1"/>
        <end position="32"/>
    </location>
</feature>